<dbReference type="Proteomes" id="UP000078292">
    <property type="component" value="Unassembled WGS sequence"/>
</dbReference>
<evidence type="ECO:0000313" key="1">
    <source>
        <dbReference type="EMBL" id="OAV61531.1"/>
    </source>
</evidence>
<evidence type="ECO:0008006" key="3">
    <source>
        <dbReference type="Google" id="ProtNLM"/>
    </source>
</evidence>
<gene>
    <name evidence="1" type="ORF">A6F49_08820</name>
</gene>
<dbReference type="OrthoDB" id="4801736at2"/>
<reference evidence="1 2" key="1">
    <citation type="submission" date="2016-04" db="EMBL/GenBank/DDBJ databases">
        <title>First whole genome shotgun sequence of the bacterium Enteractinococcus sp. strain UASWS1574.</title>
        <authorList>
            <person name="Crovadore J."/>
            <person name="Chablais R."/>
            <person name="Lefort F."/>
        </authorList>
    </citation>
    <scope>NUCLEOTIDE SEQUENCE [LARGE SCALE GENOMIC DNA]</scope>
    <source>
        <strain evidence="1 2">UASWS1574</strain>
    </source>
</reference>
<evidence type="ECO:0000313" key="2">
    <source>
        <dbReference type="Proteomes" id="UP000078292"/>
    </source>
</evidence>
<organism evidence="1 2">
    <name type="scientific">Enteractinococcus helveticum</name>
    <dbReference type="NCBI Taxonomy" id="1837282"/>
    <lineage>
        <taxon>Bacteria</taxon>
        <taxon>Bacillati</taxon>
        <taxon>Actinomycetota</taxon>
        <taxon>Actinomycetes</taxon>
        <taxon>Micrococcales</taxon>
        <taxon>Micrococcaceae</taxon>
    </lineage>
</organism>
<comment type="caution">
    <text evidence="1">The sequence shown here is derived from an EMBL/GenBank/DDBJ whole genome shotgun (WGS) entry which is preliminary data.</text>
</comment>
<dbReference type="STRING" id="1837282.A6F49_08820"/>
<accession>A0A1B7M0A8</accession>
<dbReference type="EMBL" id="LXEY01000016">
    <property type="protein sequence ID" value="OAV61531.1"/>
    <property type="molecule type" value="Genomic_DNA"/>
</dbReference>
<proteinExistence type="predicted"/>
<keyword evidence="2" id="KW-1185">Reference proteome</keyword>
<name>A0A1B7M0A8_9MICC</name>
<dbReference type="AlphaFoldDB" id="A0A1B7M0A8"/>
<sequence length="222" mass="24889">MTAPVPDRTSKSPRRPSRITRRYKVSELKGRVVVEGVSVGDVEEALRLAQRVSEIRHDARGSFEDFVNSSLLETNEELVPSASQRQIQRTAALRQKLLTKYGAETHETLAQIRDSQPGSVRAWVTRAREQGELFTVKFKGRVLIPKVQLDDEGKLDPAISALVRPLLEADLDGWSLWTWLTHPTGHLSGKIPAELAHVDLERAQRAADLYALDLRNERGEVA</sequence>
<dbReference type="RefSeq" id="WP_043057589.1">
    <property type="nucleotide sequence ID" value="NZ_LXEY01000016.1"/>
</dbReference>
<protein>
    <recommendedName>
        <fullName evidence="3">Antitoxin Xre/MbcA/ParS-like toxin-binding domain-containing protein</fullName>
    </recommendedName>
</protein>